<keyword evidence="2" id="KW-1185">Reference proteome</keyword>
<comment type="caution">
    <text evidence="1">The sequence shown here is derived from an EMBL/GenBank/DDBJ whole genome shotgun (WGS) entry which is preliminary data.</text>
</comment>
<dbReference type="Proteomes" id="UP000593560">
    <property type="component" value="Unassembled WGS sequence"/>
</dbReference>
<sequence length="35" mass="4179">MMMISNCLMEISSRVRRMDICIRRNWLKPLVIGLV</sequence>
<organism evidence="1 2">
    <name type="scientific">Gossypium harknessii</name>
    <dbReference type="NCBI Taxonomy" id="34285"/>
    <lineage>
        <taxon>Eukaryota</taxon>
        <taxon>Viridiplantae</taxon>
        <taxon>Streptophyta</taxon>
        <taxon>Embryophyta</taxon>
        <taxon>Tracheophyta</taxon>
        <taxon>Spermatophyta</taxon>
        <taxon>Magnoliopsida</taxon>
        <taxon>eudicotyledons</taxon>
        <taxon>Gunneridae</taxon>
        <taxon>Pentapetalae</taxon>
        <taxon>rosids</taxon>
        <taxon>malvids</taxon>
        <taxon>Malvales</taxon>
        <taxon>Malvaceae</taxon>
        <taxon>Malvoideae</taxon>
        <taxon>Gossypium</taxon>
    </lineage>
</organism>
<protein>
    <submittedName>
        <fullName evidence="1">Uncharacterized protein</fullName>
    </submittedName>
</protein>
<dbReference type="EMBL" id="JABFAD010330768">
    <property type="protein sequence ID" value="MBA0819652.1"/>
    <property type="molecule type" value="Genomic_DNA"/>
</dbReference>
<accession>A0A7J9IBZ7</accession>
<proteinExistence type="predicted"/>
<evidence type="ECO:0000313" key="2">
    <source>
        <dbReference type="Proteomes" id="UP000593560"/>
    </source>
</evidence>
<dbReference type="AlphaFoldDB" id="A0A7J9IBZ7"/>
<reference evidence="1 2" key="1">
    <citation type="journal article" date="2019" name="Genome Biol. Evol.">
        <title>Insights into the evolution of the New World diploid cottons (Gossypium, subgenus Houzingenia) based on genome sequencing.</title>
        <authorList>
            <person name="Grover C.E."/>
            <person name="Arick M.A. 2nd"/>
            <person name="Thrash A."/>
            <person name="Conover J.L."/>
            <person name="Sanders W.S."/>
            <person name="Peterson D.G."/>
            <person name="Frelichowski J.E."/>
            <person name="Scheffler J.A."/>
            <person name="Scheffler B.E."/>
            <person name="Wendel J.F."/>
        </authorList>
    </citation>
    <scope>NUCLEOTIDE SEQUENCE [LARGE SCALE GENOMIC DNA]</scope>
    <source>
        <strain evidence="1">0</strain>
        <tissue evidence="1">Leaf</tissue>
    </source>
</reference>
<name>A0A7J9IBZ7_9ROSI</name>
<evidence type="ECO:0000313" key="1">
    <source>
        <dbReference type="EMBL" id="MBA0819652.1"/>
    </source>
</evidence>
<gene>
    <name evidence="1" type="ORF">Gohar_021138</name>
</gene>